<dbReference type="PANTHER" id="PTHR37540:SF5">
    <property type="entry name" value="TRANSCRIPTION FACTOR DOMAIN-CONTAINING PROTEIN"/>
    <property type="match status" value="1"/>
</dbReference>
<dbReference type="Proteomes" id="UP000800041">
    <property type="component" value="Unassembled WGS sequence"/>
</dbReference>
<evidence type="ECO:0000313" key="2">
    <source>
        <dbReference type="EMBL" id="KAF1990020.1"/>
    </source>
</evidence>
<dbReference type="AlphaFoldDB" id="A0A6G1HAH4"/>
<evidence type="ECO:0000313" key="3">
    <source>
        <dbReference type="Proteomes" id="UP000800041"/>
    </source>
</evidence>
<gene>
    <name evidence="2" type="ORF">K402DRAFT_460750</name>
</gene>
<dbReference type="InterPro" id="IPR021858">
    <property type="entry name" value="Fun_TF"/>
</dbReference>
<evidence type="ECO:0008006" key="4">
    <source>
        <dbReference type="Google" id="ProtNLM"/>
    </source>
</evidence>
<dbReference type="PANTHER" id="PTHR37540">
    <property type="entry name" value="TRANSCRIPTION FACTOR (ACR-2), PUTATIVE-RELATED-RELATED"/>
    <property type="match status" value="1"/>
</dbReference>
<organism evidence="2 3">
    <name type="scientific">Aulographum hederae CBS 113979</name>
    <dbReference type="NCBI Taxonomy" id="1176131"/>
    <lineage>
        <taxon>Eukaryota</taxon>
        <taxon>Fungi</taxon>
        <taxon>Dikarya</taxon>
        <taxon>Ascomycota</taxon>
        <taxon>Pezizomycotina</taxon>
        <taxon>Dothideomycetes</taxon>
        <taxon>Pleosporomycetidae</taxon>
        <taxon>Aulographales</taxon>
        <taxon>Aulographaceae</taxon>
    </lineage>
</organism>
<dbReference type="OrthoDB" id="4158087at2759"/>
<accession>A0A6G1HAH4</accession>
<feature type="region of interest" description="Disordered" evidence="1">
    <location>
        <begin position="1"/>
        <end position="171"/>
    </location>
</feature>
<feature type="compositionally biased region" description="Basic and acidic residues" evidence="1">
    <location>
        <begin position="1"/>
        <end position="14"/>
    </location>
</feature>
<reference evidence="2" key="1">
    <citation type="journal article" date="2020" name="Stud. Mycol.">
        <title>101 Dothideomycetes genomes: a test case for predicting lifestyles and emergence of pathogens.</title>
        <authorList>
            <person name="Haridas S."/>
            <person name="Albert R."/>
            <person name="Binder M."/>
            <person name="Bloem J."/>
            <person name="Labutti K."/>
            <person name="Salamov A."/>
            <person name="Andreopoulos B."/>
            <person name="Baker S."/>
            <person name="Barry K."/>
            <person name="Bills G."/>
            <person name="Bluhm B."/>
            <person name="Cannon C."/>
            <person name="Castanera R."/>
            <person name="Culley D."/>
            <person name="Daum C."/>
            <person name="Ezra D."/>
            <person name="Gonzalez J."/>
            <person name="Henrissat B."/>
            <person name="Kuo A."/>
            <person name="Liang C."/>
            <person name="Lipzen A."/>
            <person name="Lutzoni F."/>
            <person name="Magnuson J."/>
            <person name="Mondo S."/>
            <person name="Nolan M."/>
            <person name="Ohm R."/>
            <person name="Pangilinan J."/>
            <person name="Park H.-J."/>
            <person name="Ramirez L."/>
            <person name="Alfaro M."/>
            <person name="Sun H."/>
            <person name="Tritt A."/>
            <person name="Yoshinaga Y."/>
            <person name="Zwiers L.-H."/>
            <person name="Turgeon B."/>
            <person name="Goodwin S."/>
            <person name="Spatafora J."/>
            <person name="Crous P."/>
            <person name="Grigoriev I."/>
        </authorList>
    </citation>
    <scope>NUCLEOTIDE SEQUENCE</scope>
    <source>
        <strain evidence="2">CBS 113979</strain>
    </source>
</reference>
<dbReference type="EMBL" id="ML977143">
    <property type="protein sequence ID" value="KAF1990020.1"/>
    <property type="molecule type" value="Genomic_DNA"/>
</dbReference>
<sequence length="620" mass="68327">MSDQHPEEQFRSDQRGNASQSPRPRRRMTEGSRSISAAGRNTGPAAPPQQQPQFEFVVTTGGEQTNPDPAARRQLRSLLMRNALSQRASDPGGSTRSSFNTSSLVSRGRSQLQSRFRLLPNPAREASPRTSPREQQRQGESSAGAAAVAGAGAGADARRSPGSEHAATATDVRESWHAGLIESEDSHSFMHLVVPTIQRIEGARVDPFNTLPVPGNYKIDKQIAFYYQGYKLNSLGEERDQAWLDTLMSDEALLSATLSQSAAYCKLVHHVDFCNINIEMHYHKGNALRVINAQLSQGNSAVTDNVVGAVATLAGFENLNGDYDIAEVHLKALVRLVHIRGGLEAFSHNDMLLRIIWWADYHNSAIKKHLPSLWYTGRKSHQALPVSVFPDHSPHPLSNLLNLSSPAAVSLYNILYHLHSLGRAVSLQWPADSSPDKVAISDAAFDVESLLLELRQSTPDGIEAYPFVVPGGGGGENFEGDMAVIWTESVALAAYIFLYGAIRDMPLAARTFTFFVERLQAVLLRDPAYETWRREGQMETLLWVIFMGAVAAYGEGEREECRKWFVRQVAVVWGELCGGVEGRGGREGLLEVLGAFAWTEEWCGRAGGWVWEEVREVVEV</sequence>
<dbReference type="Pfam" id="PF11951">
    <property type="entry name" value="Fungal_trans_2"/>
    <property type="match status" value="1"/>
</dbReference>
<name>A0A6G1HAH4_9PEZI</name>
<keyword evidence="3" id="KW-1185">Reference proteome</keyword>
<protein>
    <recommendedName>
        <fullName evidence="4">Transcription factor domain-containing protein</fullName>
    </recommendedName>
</protein>
<evidence type="ECO:0000256" key="1">
    <source>
        <dbReference type="SAM" id="MobiDB-lite"/>
    </source>
</evidence>
<feature type="compositionally biased region" description="Polar residues" evidence="1">
    <location>
        <begin position="83"/>
        <end position="114"/>
    </location>
</feature>
<proteinExistence type="predicted"/>